<dbReference type="CDD" id="cd16148">
    <property type="entry name" value="sulfatase_like"/>
    <property type="match status" value="1"/>
</dbReference>
<evidence type="ECO:0000259" key="1">
    <source>
        <dbReference type="Pfam" id="PF00884"/>
    </source>
</evidence>
<evidence type="ECO:0000313" key="3">
    <source>
        <dbReference type="Proteomes" id="UP000279422"/>
    </source>
</evidence>
<comment type="caution">
    <text evidence="2">The sequence shown here is derived from an EMBL/GenBank/DDBJ whole genome shotgun (WGS) entry which is preliminary data.</text>
</comment>
<protein>
    <submittedName>
        <fullName evidence="2">Sulfatase</fullName>
    </submittedName>
</protein>
<dbReference type="Gene3D" id="3.40.720.10">
    <property type="entry name" value="Alkaline Phosphatase, subunit A"/>
    <property type="match status" value="1"/>
</dbReference>
<dbReference type="Proteomes" id="UP000279422">
    <property type="component" value="Unassembled WGS sequence"/>
</dbReference>
<dbReference type="InterPro" id="IPR000917">
    <property type="entry name" value="Sulfatase_N"/>
</dbReference>
<dbReference type="PANTHER" id="PTHR43751">
    <property type="entry name" value="SULFATASE"/>
    <property type="match status" value="1"/>
</dbReference>
<dbReference type="EMBL" id="QMPZ01000022">
    <property type="protein sequence ID" value="RLE09972.1"/>
    <property type="molecule type" value="Genomic_DNA"/>
</dbReference>
<accession>A0A497E4R9</accession>
<feature type="domain" description="Sulfatase N-terminal" evidence="1">
    <location>
        <begin position="2"/>
        <end position="336"/>
    </location>
</feature>
<dbReference type="Pfam" id="PF00884">
    <property type="entry name" value="Sulfatase"/>
    <property type="match status" value="1"/>
</dbReference>
<dbReference type="InterPro" id="IPR017850">
    <property type="entry name" value="Alkaline_phosphatase_core_sf"/>
</dbReference>
<organism evidence="2 3">
    <name type="scientific">Aerophobetes bacterium</name>
    <dbReference type="NCBI Taxonomy" id="2030807"/>
    <lineage>
        <taxon>Bacteria</taxon>
        <taxon>Candidatus Aerophobota</taxon>
    </lineage>
</organism>
<sequence length="456" mass="53035">MNLIVIMLDSLRQDHLGCYGNSWIKTPNIDKLAEESILFENAYTSGLPTIPVRTELFTGQNSLPFRPWQPLTKEDITLPEILKEYGYTSALIASTYHLFKPDMNFHRGFDVFSWIRGQEADCYVSGPLTEDIDDYTKPAMKGSPTENMLMQYLKNTESFEKEEDYFIPQVVKESIKWLEKNYKEKNIFLWMDSFDPHEPWDPPSPFDKMYTDPNYKGPKLIHPKYGKVDWMSEEELSYVRGLYAGEVSFVDKWVGILLEKIKELGLHESSLIVLLSDHGHPHGDHGSIMKTPDNLYSELIRIPLLIRHPEGLYAGKRVDALLQMPDILPTILDIMGLGVETQAMHGKSFWPVVKGEKEKIRDWIVTGYHESLHRCVRDKEWSLILRPGEGRSELYNLKEDPKEKKNLIDEYPEKARELSSHLGRYFTLRAREMSRIFSRRLKSLQLQYELSHTSAK</sequence>
<dbReference type="SUPFAM" id="SSF53649">
    <property type="entry name" value="Alkaline phosphatase-like"/>
    <property type="match status" value="1"/>
</dbReference>
<dbReference type="InterPro" id="IPR052701">
    <property type="entry name" value="GAG_Ulvan_Degrading_Sulfatases"/>
</dbReference>
<reference evidence="2 3" key="1">
    <citation type="submission" date="2018-06" db="EMBL/GenBank/DDBJ databases">
        <title>Extensive metabolic versatility and redundancy in microbially diverse, dynamic hydrothermal sediments.</title>
        <authorList>
            <person name="Dombrowski N."/>
            <person name="Teske A."/>
            <person name="Baker B.J."/>
        </authorList>
    </citation>
    <scope>NUCLEOTIDE SEQUENCE [LARGE SCALE GENOMIC DNA]</scope>
    <source>
        <strain evidence="2">B47_G16</strain>
    </source>
</reference>
<dbReference type="AlphaFoldDB" id="A0A497E4R9"/>
<gene>
    <name evidence="2" type="ORF">DRJ00_02855</name>
</gene>
<evidence type="ECO:0000313" key="2">
    <source>
        <dbReference type="EMBL" id="RLE09972.1"/>
    </source>
</evidence>
<name>A0A497E4R9_UNCAE</name>
<proteinExistence type="predicted"/>
<dbReference type="PANTHER" id="PTHR43751:SF3">
    <property type="entry name" value="SULFATASE N-TERMINAL DOMAIN-CONTAINING PROTEIN"/>
    <property type="match status" value="1"/>
</dbReference>